<keyword evidence="6 8" id="KW-0472">Membrane</keyword>
<feature type="chain" id="PRO_5013335529" description="TonB-dependent receptor" evidence="10">
    <location>
        <begin position="25"/>
        <end position="732"/>
    </location>
</feature>
<evidence type="ECO:0000256" key="10">
    <source>
        <dbReference type="SAM" id="SignalP"/>
    </source>
</evidence>
<evidence type="ECO:0000256" key="8">
    <source>
        <dbReference type="PROSITE-ProRule" id="PRU01360"/>
    </source>
</evidence>
<dbReference type="GO" id="GO:0009279">
    <property type="term" value="C:cell outer membrane"/>
    <property type="evidence" value="ECO:0007669"/>
    <property type="project" value="UniProtKB-SubCell"/>
</dbReference>
<dbReference type="InterPro" id="IPR000531">
    <property type="entry name" value="Beta-barrel_TonB"/>
</dbReference>
<keyword evidence="2 8" id="KW-0813">Transport</keyword>
<reference evidence="14" key="1">
    <citation type="submission" date="2016-11" db="EMBL/GenBank/DDBJ databases">
        <title>Complete Genome Sequence of alachlor-degrading Sphingomonas sp. strain JJ-A5.</title>
        <authorList>
            <person name="Lee H."/>
            <person name="Ka J.-O."/>
        </authorList>
    </citation>
    <scope>NUCLEOTIDE SEQUENCE [LARGE SCALE GENOMIC DNA]</scope>
    <source>
        <strain evidence="14">JJ-A5</strain>
    </source>
</reference>
<dbReference type="InterPro" id="IPR039426">
    <property type="entry name" value="TonB-dep_rcpt-like"/>
</dbReference>
<dbReference type="Pfam" id="PF07715">
    <property type="entry name" value="Plug"/>
    <property type="match status" value="1"/>
</dbReference>
<comment type="subcellular location">
    <subcellularLocation>
        <location evidence="1 8">Cell outer membrane</location>
        <topology evidence="1 8">Multi-pass membrane protein</topology>
    </subcellularLocation>
</comment>
<dbReference type="InterPro" id="IPR012910">
    <property type="entry name" value="Plug_dom"/>
</dbReference>
<organism evidence="13 14">
    <name type="scientific">Tardibacter chloracetimidivorans</name>
    <dbReference type="NCBI Taxonomy" id="1921510"/>
    <lineage>
        <taxon>Bacteria</taxon>
        <taxon>Pseudomonadati</taxon>
        <taxon>Pseudomonadota</taxon>
        <taxon>Alphaproteobacteria</taxon>
        <taxon>Sphingomonadales</taxon>
        <taxon>Sphingomonadaceae</taxon>
        <taxon>Tardibacter</taxon>
    </lineage>
</organism>
<keyword evidence="7 8" id="KW-0998">Cell outer membrane</keyword>
<feature type="domain" description="TonB-dependent receptor plug" evidence="12">
    <location>
        <begin position="53"/>
        <end position="154"/>
    </location>
</feature>
<dbReference type="Proteomes" id="UP000182063">
    <property type="component" value="Chromosome"/>
</dbReference>
<evidence type="ECO:0000256" key="9">
    <source>
        <dbReference type="RuleBase" id="RU003357"/>
    </source>
</evidence>
<evidence type="ECO:0000313" key="14">
    <source>
        <dbReference type="Proteomes" id="UP000182063"/>
    </source>
</evidence>
<keyword evidence="3 8" id="KW-1134">Transmembrane beta strand</keyword>
<dbReference type="Pfam" id="PF00593">
    <property type="entry name" value="TonB_dep_Rec_b-barrel"/>
    <property type="match status" value="1"/>
</dbReference>
<evidence type="ECO:0000259" key="12">
    <source>
        <dbReference type="Pfam" id="PF07715"/>
    </source>
</evidence>
<evidence type="ECO:0000313" key="13">
    <source>
        <dbReference type="EMBL" id="API61163.1"/>
    </source>
</evidence>
<protein>
    <recommendedName>
        <fullName evidence="15">TonB-dependent receptor</fullName>
    </recommendedName>
</protein>
<dbReference type="EMBL" id="CP018221">
    <property type="protein sequence ID" value="API61163.1"/>
    <property type="molecule type" value="Genomic_DNA"/>
</dbReference>
<evidence type="ECO:0000256" key="2">
    <source>
        <dbReference type="ARBA" id="ARBA00022448"/>
    </source>
</evidence>
<keyword evidence="4 8" id="KW-0812">Transmembrane</keyword>
<name>A0A1L3ZZW1_9SPHN</name>
<dbReference type="PANTHER" id="PTHR30069:SF40">
    <property type="entry name" value="TONB-DEPENDENT RECEPTOR NMB0964-RELATED"/>
    <property type="match status" value="1"/>
</dbReference>
<evidence type="ECO:0000256" key="5">
    <source>
        <dbReference type="ARBA" id="ARBA00023077"/>
    </source>
</evidence>
<dbReference type="STRING" id="1921510.BSL82_13830"/>
<sequence length="732" mass="80137">MNLLPTFGALVMLPAVASAQQVSAEGGEFDRTAGNDVIVVTGRSLSTPDLMPPLPVQVLSGDDLAHRRQGGLGETLAGLPGVHLDNFGGGASRPVIRGQTVPRIEILSDGANLFDVSSVSPDHAITTDPLLLDEIEILRGPVATRFGGSAGNGAINLIDSKVPKALPVGGLSGATEVRFGTGDEEKTLVGRVTAGIGPFAVHAEGSRRRSDDYDVPGAFGSDTLRDSFADSASYSFGASWITSKGYLGAAYTRQDSEYGLPGHSHEGGVCHLHGLALHCESHDIWEDPFLGADDGHTAFIKLRSERVDIRGDYDDLLPGVAHTRLRLSYTDYVHDEVDGDVLFSRYSNKVYDGRLELTHVPFLGFSGTLGVQYTHGTFSGLDYNDAHEGRVPREFVTEGAALFLTERRSFGRLDVEISARKDWREITIPFKLENYILPSLLANLPPATLDLATRTYQNVHLRNWPRSKAEPFSASLAGTLNLDDGYSISVSLSRSERMPSVREIYASSNSLATNSFETGLIKGSGSLQKYPDTIETAKAVNLTLRKATGRTRFELGIFYQDIDDYVFARFVDEESLQSGLLYRYLVYTPADATFTGIDGQISHQFSTESRLTVFGDYVRATLKEQDDHLPRIPPGRLGARYQWTRGPASADLEYYRTFAQDRVASYETRTEGYDMLNATLSYRLDVGPGKSVEFYARATNLTNELAFAHTSFVKDQSPLRGRNITLGMRHQF</sequence>
<proteinExistence type="inferred from homology"/>
<evidence type="ECO:0008006" key="15">
    <source>
        <dbReference type="Google" id="ProtNLM"/>
    </source>
</evidence>
<dbReference type="AlphaFoldDB" id="A0A1L3ZZW1"/>
<evidence type="ECO:0000256" key="1">
    <source>
        <dbReference type="ARBA" id="ARBA00004571"/>
    </source>
</evidence>
<accession>A0A1L3ZZW1</accession>
<dbReference type="InterPro" id="IPR036942">
    <property type="entry name" value="Beta-barrel_TonB_sf"/>
</dbReference>
<feature type="domain" description="TonB-dependent receptor-like beta-barrel" evidence="11">
    <location>
        <begin position="211"/>
        <end position="701"/>
    </location>
</feature>
<comment type="similarity">
    <text evidence="8 9">Belongs to the TonB-dependent receptor family.</text>
</comment>
<evidence type="ECO:0000256" key="6">
    <source>
        <dbReference type="ARBA" id="ARBA00023136"/>
    </source>
</evidence>
<evidence type="ECO:0000256" key="4">
    <source>
        <dbReference type="ARBA" id="ARBA00022692"/>
    </source>
</evidence>
<dbReference type="KEGG" id="sphj:BSL82_13830"/>
<keyword evidence="14" id="KW-1185">Reference proteome</keyword>
<evidence type="ECO:0000256" key="7">
    <source>
        <dbReference type="ARBA" id="ARBA00023237"/>
    </source>
</evidence>
<dbReference type="PROSITE" id="PS52016">
    <property type="entry name" value="TONB_DEPENDENT_REC_3"/>
    <property type="match status" value="1"/>
</dbReference>
<dbReference type="SUPFAM" id="SSF56935">
    <property type="entry name" value="Porins"/>
    <property type="match status" value="1"/>
</dbReference>
<dbReference type="GO" id="GO:0044718">
    <property type="term" value="P:siderophore transmembrane transport"/>
    <property type="evidence" value="ECO:0007669"/>
    <property type="project" value="TreeGrafter"/>
</dbReference>
<evidence type="ECO:0000259" key="11">
    <source>
        <dbReference type="Pfam" id="PF00593"/>
    </source>
</evidence>
<dbReference type="Gene3D" id="2.40.170.20">
    <property type="entry name" value="TonB-dependent receptor, beta-barrel domain"/>
    <property type="match status" value="1"/>
</dbReference>
<dbReference type="GO" id="GO:0015344">
    <property type="term" value="F:siderophore uptake transmembrane transporter activity"/>
    <property type="evidence" value="ECO:0007669"/>
    <property type="project" value="TreeGrafter"/>
</dbReference>
<feature type="signal peptide" evidence="10">
    <location>
        <begin position="1"/>
        <end position="24"/>
    </location>
</feature>
<dbReference type="Gene3D" id="2.170.130.10">
    <property type="entry name" value="TonB-dependent receptor, plug domain"/>
    <property type="match status" value="1"/>
</dbReference>
<keyword evidence="10" id="KW-0732">Signal</keyword>
<dbReference type="PANTHER" id="PTHR30069">
    <property type="entry name" value="TONB-DEPENDENT OUTER MEMBRANE RECEPTOR"/>
    <property type="match status" value="1"/>
</dbReference>
<dbReference type="InterPro" id="IPR037066">
    <property type="entry name" value="Plug_dom_sf"/>
</dbReference>
<evidence type="ECO:0000256" key="3">
    <source>
        <dbReference type="ARBA" id="ARBA00022452"/>
    </source>
</evidence>
<keyword evidence="5 9" id="KW-0798">TonB box</keyword>
<gene>
    <name evidence="13" type="ORF">BSL82_13830</name>
</gene>